<dbReference type="InterPro" id="IPR013103">
    <property type="entry name" value="RVT_2"/>
</dbReference>
<dbReference type="Pfam" id="PF07727">
    <property type="entry name" value="RVT_2"/>
    <property type="match status" value="1"/>
</dbReference>
<dbReference type="AlphaFoldDB" id="A0A6L2LFG9"/>
<dbReference type="PANTHER" id="PTHR47592">
    <property type="entry name" value="PBF68 PROTEIN"/>
    <property type="match status" value="1"/>
</dbReference>
<accession>A0A6L2LFG9</accession>
<sequence>MASRDVSFWKEAIQSEIDSIMHNDTWELTELPPGCKALGCKWILKRKMKVDGSIDKYKARLVIQGFRQKEGIDFVDTYAPVARISTIRLLLALAAIHDLVIHQMDVKTAFLNESVKEMTSKFDKLAKFEGQDFRRWQKKMHFLLTTLKVVYVLSTPSPEWSENENMETTRKRMKWENDDYICRGHILNVHHSGYFTSPLDRRYTNAVVDWIPKKSFDEGLTPLTSDEDVLSLLWHAPKYREIEVYVDNGISLVKKKMMEVSLAKGKGVLVEEIFEDDDVENENEASTSVAPPLVATDAQVVPVDALVVHVDGPVIALKEDIQRPRKRKKRYEI</sequence>
<organism evidence="2">
    <name type="scientific">Tanacetum cinerariifolium</name>
    <name type="common">Dalmatian daisy</name>
    <name type="synonym">Chrysanthemum cinerariifolium</name>
    <dbReference type="NCBI Taxonomy" id="118510"/>
    <lineage>
        <taxon>Eukaryota</taxon>
        <taxon>Viridiplantae</taxon>
        <taxon>Streptophyta</taxon>
        <taxon>Embryophyta</taxon>
        <taxon>Tracheophyta</taxon>
        <taxon>Spermatophyta</taxon>
        <taxon>Magnoliopsida</taxon>
        <taxon>eudicotyledons</taxon>
        <taxon>Gunneridae</taxon>
        <taxon>Pentapetalae</taxon>
        <taxon>asterids</taxon>
        <taxon>campanulids</taxon>
        <taxon>Asterales</taxon>
        <taxon>Asteraceae</taxon>
        <taxon>Asteroideae</taxon>
        <taxon>Anthemideae</taxon>
        <taxon>Anthemidinae</taxon>
        <taxon>Tanacetum</taxon>
    </lineage>
</organism>
<dbReference type="EMBL" id="BKCJ010004246">
    <property type="protein sequence ID" value="GEU59869.1"/>
    <property type="molecule type" value="Genomic_DNA"/>
</dbReference>
<protein>
    <submittedName>
        <fullName evidence="2">Zinc finger, CCHC-type</fullName>
    </submittedName>
</protein>
<comment type="caution">
    <text evidence="2">The sequence shown here is derived from an EMBL/GenBank/DDBJ whole genome shotgun (WGS) entry which is preliminary data.</text>
</comment>
<dbReference type="PANTHER" id="PTHR47592:SF29">
    <property type="entry name" value="ZINC FINGER, CCHC-TYPE"/>
    <property type="match status" value="1"/>
</dbReference>
<reference evidence="2" key="1">
    <citation type="journal article" date="2019" name="Sci. Rep.">
        <title>Draft genome of Tanacetum cinerariifolium, the natural source of mosquito coil.</title>
        <authorList>
            <person name="Yamashiro T."/>
            <person name="Shiraishi A."/>
            <person name="Satake H."/>
            <person name="Nakayama K."/>
        </authorList>
    </citation>
    <scope>NUCLEOTIDE SEQUENCE</scope>
</reference>
<gene>
    <name evidence="2" type="ORF">Tci_031847</name>
</gene>
<proteinExistence type="predicted"/>
<name>A0A6L2LFG9_TANCI</name>
<evidence type="ECO:0000313" key="2">
    <source>
        <dbReference type="EMBL" id="GEU59869.1"/>
    </source>
</evidence>
<evidence type="ECO:0000259" key="1">
    <source>
        <dbReference type="Pfam" id="PF07727"/>
    </source>
</evidence>
<feature type="domain" description="Reverse transcriptase Ty1/copia-type" evidence="1">
    <location>
        <begin position="23"/>
        <end position="117"/>
    </location>
</feature>